<sequence length="448" mass="50385">MSDYLLEEKISNSLTKALEDKNSIAIKNIIDKVDNVQIAYFLITSTYQYRKELLLNINDKLLSETFIHLVPELHQEIIDIIKIEKFTSLISDLDTEDIITIIEGLHQEEQTQILNLLPHDKALFIKELLSYPEQSAGRLIHKDITIVPEHWTISQLIDFLCNSGKSHHTFYEIFVINSKLQPIGIISLDVIIRANKHQLVQQLMNTDIKIIKPGTKQEEVSEIFRKYSLLSAPVVNKKGHIIGSILIHDIVNVIHQEAEQDVLHLGMVSNNDINSPLFKTVIKRLPWLAINLLTSTVSSMVINLFSETIKQFVVLSVIMPIIASMSGNAGLQALTVTIRALATKQLNYRNSHRLLMKELCVGFFNGLVLASIASIIIVIRFHNITMEVLFSISMIITFSIATFLGAAIPIVLNFFKSDPTVSSSIIICAASDTISFLIFLGLSTVFLM</sequence>
<proteinExistence type="inferred from homology"/>
<dbReference type="CDD" id="cd04606">
    <property type="entry name" value="CBS_pair_Mg_transporter"/>
    <property type="match status" value="1"/>
</dbReference>
<dbReference type="Gene3D" id="1.10.357.20">
    <property type="entry name" value="SLC41 divalent cation transporters, integral membrane domain"/>
    <property type="match status" value="1"/>
</dbReference>
<comment type="function">
    <text evidence="9">Acts as a magnesium transporter.</text>
</comment>
<protein>
    <recommendedName>
        <fullName evidence="9">Magnesium transporter MgtE</fullName>
    </recommendedName>
</protein>
<keyword evidence="5 9" id="KW-0460">Magnesium</keyword>
<comment type="caution">
    <text evidence="11">The sequence shown here is derived from an EMBL/GenBank/DDBJ whole genome shotgun (WGS) entry which is preliminary data.</text>
</comment>
<evidence type="ECO:0000256" key="5">
    <source>
        <dbReference type="ARBA" id="ARBA00022842"/>
    </source>
</evidence>
<evidence type="ECO:0000256" key="1">
    <source>
        <dbReference type="ARBA" id="ARBA00004141"/>
    </source>
</evidence>
<dbReference type="GO" id="GO:0015095">
    <property type="term" value="F:magnesium ion transmembrane transporter activity"/>
    <property type="evidence" value="ECO:0007669"/>
    <property type="project" value="UniProtKB-UniRule"/>
</dbReference>
<dbReference type="GO" id="GO:0005886">
    <property type="term" value="C:plasma membrane"/>
    <property type="evidence" value="ECO:0007669"/>
    <property type="project" value="UniProtKB-SubCell"/>
</dbReference>
<organism evidence="11 12">
    <name type="scientific">Candidatus Neoehrlichia procyonis str. RAC413</name>
    <dbReference type="NCBI Taxonomy" id="1359163"/>
    <lineage>
        <taxon>Bacteria</taxon>
        <taxon>Pseudomonadati</taxon>
        <taxon>Pseudomonadota</taxon>
        <taxon>Alphaproteobacteria</taxon>
        <taxon>Rickettsiales</taxon>
        <taxon>Anaplasmataceae</taxon>
        <taxon>Candidatus Neoehrlichia</taxon>
    </lineage>
</organism>
<evidence type="ECO:0000259" key="10">
    <source>
        <dbReference type="PROSITE" id="PS51371"/>
    </source>
</evidence>
<evidence type="ECO:0000256" key="7">
    <source>
        <dbReference type="ARBA" id="ARBA00023136"/>
    </source>
</evidence>
<keyword evidence="8" id="KW-0129">CBS domain</keyword>
<dbReference type="SUPFAM" id="SSF158791">
    <property type="entry name" value="MgtE N-terminal domain-like"/>
    <property type="match status" value="1"/>
</dbReference>
<keyword evidence="3 9" id="KW-0813">Transport</keyword>
<evidence type="ECO:0000256" key="8">
    <source>
        <dbReference type="PROSITE-ProRule" id="PRU00703"/>
    </source>
</evidence>
<dbReference type="AlphaFoldDB" id="A0A0F3NM57"/>
<keyword evidence="6 9" id="KW-1133">Transmembrane helix</keyword>
<dbReference type="InterPro" id="IPR006668">
    <property type="entry name" value="Mg_transptr_MgtE_intracell_dom"/>
</dbReference>
<keyword evidence="9" id="KW-0479">Metal-binding</keyword>
<dbReference type="STRING" id="1359163.NLO413_0151"/>
<gene>
    <name evidence="11" type="primary">mgtE</name>
    <name evidence="11" type="ORF">NLO413_0151</name>
</gene>
<evidence type="ECO:0000256" key="2">
    <source>
        <dbReference type="ARBA" id="ARBA00009749"/>
    </source>
</evidence>
<evidence type="ECO:0000256" key="6">
    <source>
        <dbReference type="ARBA" id="ARBA00022989"/>
    </source>
</evidence>
<dbReference type="GO" id="GO:0046872">
    <property type="term" value="F:metal ion binding"/>
    <property type="evidence" value="ECO:0007669"/>
    <property type="project" value="UniProtKB-KW"/>
</dbReference>
<dbReference type="InterPro" id="IPR006669">
    <property type="entry name" value="MgtE_transporter"/>
</dbReference>
<dbReference type="InterPro" id="IPR038076">
    <property type="entry name" value="MgtE_N_sf"/>
</dbReference>
<dbReference type="SUPFAM" id="SSF161093">
    <property type="entry name" value="MgtE membrane domain-like"/>
    <property type="match status" value="1"/>
</dbReference>
<dbReference type="NCBIfam" id="TIGR00400">
    <property type="entry name" value="mgtE"/>
    <property type="match status" value="1"/>
</dbReference>
<name>A0A0F3NM57_9RICK</name>
<dbReference type="Pfam" id="PF03448">
    <property type="entry name" value="MgtE_N"/>
    <property type="match status" value="1"/>
</dbReference>
<dbReference type="InterPro" id="IPR000644">
    <property type="entry name" value="CBS_dom"/>
</dbReference>
<comment type="similarity">
    <text evidence="2 9">Belongs to the SLC41A transporter family.</text>
</comment>
<dbReference type="PANTHER" id="PTHR43773">
    <property type="entry name" value="MAGNESIUM TRANSPORTER MGTE"/>
    <property type="match status" value="1"/>
</dbReference>
<feature type="transmembrane region" description="Helical" evidence="9">
    <location>
        <begin position="388"/>
        <end position="412"/>
    </location>
</feature>
<comment type="subunit">
    <text evidence="9">Homodimer.</text>
</comment>
<dbReference type="Gene3D" id="3.10.580.10">
    <property type="entry name" value="CBS-domain"/>
    <property type="match status" value="1"/>
</dbReference>
<keyword evidence="12" id="KW-1185">Reference proteome</keyword>
<evidence type="ECO:0000256" key="3">
    <source>
        <dbReference type="ARBA" id="ARBA00022448"/>
    </source>
</evidence>
<dbReference type="RefSeq" id="WP_045808635.1">
    <property type="nucleotide sequence ID" value="NZ_LANX01000001.1"/>
</dbReference>
<accession>A0A0F3NM57</accession>
<feature type="transmembrane region" description="Helical" evidence="9">
    <location>
        <begin position="312"/>
        <end position="338"/>
    </location>
</feature>
<keyword evidence="7 9" id="KW-0472">Membrane</keyword>
<dbReference type="SUPFAM" id="SSF54631">
    <property type="entry name" value="CBS-domain pair"/>
    <property type="match status" value="1"/>
</dbReference>
<evidence type="ECO:0000256" key="9">
    <source>
        <dbReference type="RuleBase" id="RU362011"/>
    </source>
</evidence>
<dbReference type="Proteomes" id="UP000033562">
    <property type="component" value="Unassembled WGS sequence"/>
</dbReference>
<dbReference type="InterPro" id="IPR036739">
    <property type="entry name" value="SLC41_membr_dom_sf"/>
</dbReference>
<dbReference type="SMART" id="SM00924">
    <property type="entry name" value="MgtE_N"/>
    <property type="match status" value="1"/>
</dbReference>
<dbReference type="SMART" id="SM00116">
    <property type="entry name" value="CBS"/>
    <property type="match status" value="1"/>
</dbReference>
<dbReference type="InterPro" id="IPR006667">
    <property type="entry name" value="SLC41_membr_dom"/>
</dbReference>
<reference evidence="11 12" key="1">
    <citation type="submission" date="2015-02" db="EMBL/GenBank/DDBJ databases">
        <title>Genome Sequencing of Rickettsiales.</title>
        <authorList>
            <person name="Daugherty S.C."/>
            <person name="Su Q."/>
            <person name="Abolude K."/>
            <person name="Beier-Sexton M."/>
            <person name="Carlyon J.A."/>
            <person name="Carter R."/>
            <person name="Day N.P."/>
            <person name="Dumler S.J."/>
            <person name="Dyachenko V."/>
            <person name="Godinez A."/>
            <person name="Kurtti T.J."/>
            <person name="Lichay M."/>
            <person name="Mullins K.E."/>
            <person name="Ott S."/>
            <person name="Pappas-Brown V."/>
            <person name="Paris D.H."/>
            <person name="Patel P."/>
            <person name="Richards A.L."/>
            <person name="Sadzewicz L."/>
            <person name="Sears K."/>
            <person name="Seidman D."/>
            <person name="Sengamalay N."/>
            <person name="Stenos J."/>
            <person name="Tallon L.J."/>
            <person name="Vincent G."/>
            <person name="Fraser C.M."/>
            <person name="Munderloh U."/>
            <person name="Dunning-Hotopp J.C."/>
        </authorList>
    </citation>
    <scope>NUCLEOTIDE SEQUENCE [LARGE SCALE GENOMIC DNA]</scope>
    <source>
        <strain evidence="11 12">RAC413</strain>
    </source>
</reference>
<evidence type="ECO:0000313" key="12">
    <source>
        <dbReference type="Proteomes" id="UP000033562"/>
    </source>
</evidence>
<dbReference type="PROSITE" id="PS51371">
    <property type="entry name" value="CBS"/>
    <property type="match status" value="1"/>
</dbReference>
<dbReference type="Gene3D" id="1.25.60.10">
    <property type="entry name" value="MgtE N-terminal domain-like"/>
    <property type="match status" value="1"/>
</dbReference>
<dbReference type="PANTHER" id="PTHR43773:SF1">
    <property type="entry name" value="MAGNESIUM TRANSPORTER MGTE"/>
    <property type="match status" value="1"/>
</dbReference>
<keyword evidence="4 9" id="KW-0812">Transmembrane</keyword>
<dbReference type="EMBL" id="LANX01000001">
    <property type="protein sequence ID" value="KJV68787.1"/>
    <property type="molecule type" value="Genomic_DNA"/>
</dbReference>
<feature type="domain" description="CBS" evidence="10">
    <location>
        <begin position="204"/>
        <end position="262"/>
    </location>
</feature>
<dbReference type="OrthoDB" id="9790355at2"/>
<feature type="transmembrane region" description="Helical" evidence="9">
    <location>
        <begin position="359"/>
        <end position="382"/>
    </location>
</feature>
<evidence type="ECO:0000313" key="11">
    <source>
        <dbReference type="EMBL" id="KJV68787.1"/>
    </source>
</evidence>
<feature type="transmembrane region" description="Helical" evidence="9">
    <location>
        <begin position="285"/>
        <end position="306"/>
    </location>
</feature>
<dbReference type="Pfam" id="PF00571">
    <property type="entry name" value="CBS"/>
    <property type="match status" value="1"/>
</dbReference>
<dbReference type="PATRIC" id="fig|1359163.3.peg.146"/>
<dbReference type="Pfam" id="PF01769">
    <property type="entry name" value="MgtE"/>
    <property type="match status" value="1"/>
</dbReference>
<keyword evidence="9" id="KW-1003">Cell membrane</keyword>
<evidence type="ECO:0000256" key="4">
    <source>
        <dbReference type="ARBA" id="ARBA00022692"/>
    </source>
</evidence>
<dbReference type="InterPro" id="IPR046342">
    <property type="entry name" value="CBS_dom_sf"/>
</dbReference>
<feature type="transmembrane region" description="Helical" evidence="9">
    <location>
        <begin position="424"/>
        <end position="447"/>
    </location>
</feature>
<comment type="subcellular location">
    <subcellularLocation>
        <location evidence="9">Cell membrane</location>
        <topology evidence="9">Multi-pass membrane protein</topology>
    </subcellularLocation>
    <subcellularLocation>
        <location evidence="1">Membrane</location>
        <topology evidence="1">Multi-pass membrane protein</topology>
    </subcellularLocation>
</comment>